<name>A0A844FEN1_9FIRM</name>
<accession>A0A844FEN1</accession>
<dbReference type="Proteomes" id="UP000462760">
    <property type="component" value="Unassembled WGS sequence"/>
</dbReference>
<protein>
    <submittedName>
        <fullName evidence="1">Uncharacterized protein</fullName>
    </submittedName>
</protein>
<dbReference type="RefSeq" id="WP_154482180.1">
    <property type="nucleotide sequence ID" value="NZ_VULR01000002.1"/>
</dbReference>
<sequence length="59" mass="6930">MLTIEYCARAIIRHLNGDLKLSKEYEKRAVEAYHREQCICSIEEMIPGSTKEKLYKLVN</sequence>
<proteinExistence type="predicted"/>
<gene>
    <name evidence="1" type="ORF">FYJ27_01665</name>
</gene>
<dbReference type="EMBL" id="VULR01000002">
    <property type="protein sequence ID" value="MSS42445.1"/>
    <property type="molecule type" value="Genomic_DNA"/>
</dbReference>
<dbReference type="AlphaFoldDB" id="A0A844FEN1"/>
<reference evidence="1 2" key="1">
    <citation type="submission" date="2019-08" db="EMBL/GenBank/DDBJ databases">
        <title>In-depth cultivation of the pig gut microbiome towards novel bacterial diversity and tailored functional studies.</title>
        <authorList>
            <person name="Wylensek D."/>
            <person name="Hitch T.C.A."/>
            <person name="Clavel T."/>
        </authorList>
    </citation>
    <scope>NUCLEOTIDE SEQUENCE [LARGE SCALE GENOMIC DNA]</scope>
    <source>
        <strain evidence="1 2">Med78-601-WT-4W-RMD-3</strain>
    </source>
</reference>
<comment type="caution">
    <text evidence="1">The sequence shown here is derived from an EMBL/GenBank/DDBJ whole genome shotgun (WGS) entry which is preliminary data.</text>
</comment>
<evidence type="ECO:0000313" key="1">
    <source>
        <dbReference type="EMBL" id="MSS42445.1"/>
    </source>
</evidence>
<evidence type="ECO:0000313" key="2">
    <source>
        <dbReference type="Proteomes" id="UP000462760"/>
    </source>
</evidence>
<organism evidence="1 2">
    <name type="scientific">Anaerosalibacter bizertensis</name>
    <dbReference type="NCBI Taxonomy" id="932217"/>
    <lineage>
        <taxon>Bacteria</taxon>
        <taxon>Bacillati</taxon>
        <taxon>Bacillota</taxon>
        <taxon>Tissierellia</taxon>
        <taxon>Tissierellales</taxon>
        <taxon>Sporanaerobacteraceae</taxon>
        <taxon>Anaerosalibacter</taxon>
    </lineage>
</organism>
<dbReference type="OrthoDB" id="1707856at2"/>